<dbReference type="InterPro" id="IPR051819">
    <property type="entry name" value="PTS_sugar-specific_EIIB"/>
</dbReference>
<accession>A0A1X6WP35</accession>
<dbReference type="GO" id="GO:0008982">
    <property type="term" value="F:protein-N(PI)-phosphohistidine-sugar phosphotransferase activity"/>
    <property type="evidence" value="ECO:0007669"/>
    <property type="project" value="InterPro"/>
</dbReference>
<dbReference type="Gene3D" id="3.40.50.2300">
    <property type="match status" value="1"/>
</dbReference>
<keyword evidence="10" id="KW-1185">Reference proteome</keyword>
<dbReference type="SUPFAM" id="SSF52794">
    <property type="entry name" value="PTS system IIB component-like"/>
    <property type="match status" value="1"/>
</dbReference>
<feature type="modified residue" description="Phosphocysteine; by EIIA" evidence="7">
    <location>
        <position position="9"/>
    </location>
</feature>
<dbReference type="InterPro" id="IPR013012">
    <property type="entry name" value="PTS_EIIB_3"/>
</dbReference>
<name>A0A1X6WP35_9ENTE</name>
<keyword evidence="6" id="KW-0418">Kinase</keyword>
<keyword evidence="3" id="KW-0762">Sugar transport</keyword>
<protein>
    <recommendedName>
        <fullName evidence="8">PTS EIIB type-3 domain-containing protein</fullName>
    </recommendedName>
</protein>
<keyword evidence="4" id="KW-0808">Transferase</keyword>
<evidence type="ECO:0000259" key="8">
    <source>
        <dbReference type="PROSITE" id="PS51100"/>
    </source>
</evidence>
<keyword evidence="1" id="KW-0813">Transport</keyword>
<dbReference type="PANTHER" id="PTHR34581:SF2">
    <property type="entry name" value="PTS SYSTEM N,N'-DIACETYLCHITOBIOSE-SPECIFIC EIIB COMPONENT"/>
    <property type="match status" value="1"/>
</dbReference>
<reference evidence="10" key="1">
    <citation type="submission" date="2017-02" db="EMBL/GenBank/DDBJ databases">
        <authorList>
            <person name="Dridi B."/>
        </authorList>
    </citation>
    <scope>NUCLEOTIDE SEQUENCE [LARGE SCALE GENOMIC DNA]</scope>
    <source>
        <strain evidence="10">bH819</strain>
    </source>
</reference>
<dbReference type="EMBL" id="FWFD01000012">
    <property type="protein sequence ID" value="SLM86040.1"/>
    <property type="molecule type" value="Genomic_DNA"/>
</dbReference>
<dbReference type="Pfam" id="PF02302">
    <property type="entry name" value="PTS_IIB"/>
    <property type="match status" value="1"/>
</dbReference>
<dbReference type="PROSITE" id="PS51100">
    <property type="entry name" value="PTS_EIIB_TYPE_3"/>
    <property type="match status" value="1"/>
</dbReference>
<evidence type="ECO:0000256" key="1">
    <source>
        <dbReference type="ARBA" id="ARBA00022448"/>
    </source>
</evidence>
<feature type="domain" description="PTS EIIB type-3" evidence="8">
    <location>
        <begin position="2"/>
        <end position="105"/>
    </location>
</feature>
<organism evidence="9 10">
    <name type="scientific">Vagococcus fluvialis bH819</name>
    <dbReference type="NCBI Taxonomy" id="1255619"/>
    <lineage>
        <taxon>Bacteria</taxon>
        <taxon>Bacillati</taxon>
        <taxon>Bacillota</taxon>
        <taxon>Bacilli</taxon>
        <taxon>Lactobacillales</taxon>
        <taxon>Enterococcaceae</taxon>
        <taxon>Vagococcus</taxon>
    </lineage>
</organism>
<keyword evidence="2" id="KW-0597">Phosphoprotein</keyword>
<evidence type="ECO:0000313" key="9">
    <source>
        <dbReference type="EMBL" id="SLM86040.1"/>
    </source>
</evidence>
<dbReference type="PANTHER" id="PTHR34581">
    <property type="entry name" value="PTS SYSTEM N,N'-DIACETYLCHITOBIOSE-SPECIFIC EIIB COMPONENT"/>
    <property type="match status" value="1"/>
</dbReference>
<dbReference type="RefSeq" id="WP_086951676.1">
    <property type="nucleotide sequence ID" value="NZ_FWFD01000012.1"/>
</dbReference>
<gene>
    <name evidence="9" type="ORF">FM121_08130</name>
</gene>
<evidence type="ECO:0000256" key="5">
    <source>
        <dbReference type="ARBA" id="ARBA00022683"/>
    </source>
</evidence>
<evidence type="ECO:0000256" key="3">
    <source>
        <dbReference type="ARBA" id="ARBA00022597"/>
    </source>
</evidence>
<sequence length="105" mass="12048">MGKSVLFICESGISASLFVSKMLESVKVHQLDYEIDYAPIARVEEKLSYRDYDVILLAPQVKRHEAEVKDILLKKKCVSHITGIQDDEFISMNVERILERINHLG</sequence>
<proteinExistence type="predicted"/>
<dbReference type="Proteomes" id="UP000195918">
    <property type="component" value="Unassembled WGS sequence"/>
</dbReference>
<evidence type="ECO:0000313" key="10">
    <source>
        <dbReference type="Proteomes" id="UP000195918"/>
    </source>
</evidence>
<evidence type="ECO:0000256" key="4">
    <source>
        <dbReference type="ARBA" id="ARBA00022679"/>
    </source>
</evidence>
<dbReference type="InterPro" id="IPR003501">
    <property type="entry name" value="PTS_EIIB_2/3"/>
</dbReference>
<evidence type="ECO:0000256" key="7">
    <source>
        <dbReference type="PROSITE-ProRule" id="PRU00423"/>
    </source>
</evidence>
<dbReference type="AlphaFoldDB" id="A0A1X6WP35"/>
<dbReference type="InterPro" id="IPR036095">
    <property type="entry name" value="PTS_EIIB-like_sf"/>
</dbReference>
<dbReference type="GO" id="GO:0016301">
    <property type="term" value="F:kinase activity"/>
    <property type="evidence" value="ECO:0007669"/>
    <property type="project" value="UniProtKB-KW"/>
</dbReference>
<evidence type="ECO:0000256" key="6">
    <source>
        <dbReference type="ARBA" id="ARBA00022777"/>
    </source>
</evidence>
<keyword evidence="5" id="KW-0598">Phosphotransferase system</keyword>
<evidence type="ECO:0000256" key="2">
    <source>
        <dbReference type="ARBA" id="ARBA00022553"/>
    </source>
</evidence>
<dbReference type="OrthoDB" id="2189535at2"/>
<dbReference type="GO" id="GO:0009401">
    <property type="term" value="P:phosphoenolpyruvate-dependent sugar phosphotransferase system"/>
    <property type="evidence" value="ECO:0007669"/>
    <property type="project" value="UniProtKB-KW"/>
</dbReference>